<gene>
    <name evidence="1" type="ORF">BDY19DRAFT_871703</name>
</gene>
<evidence type="ECO:0000313" key="2">
    <source>
        <dbReference type="Proteomes" id="UP001055072"/>
    </source>
</evidence>
<sequence>LEKLRSLLRQTMRISITDGRIFLGTFAGTDRLLNILLINTDEFRLPTLPSSESGFTEDDGLTSSISYNPNPNGRFVGLVLIPWRLVVKAEVHTPYRERDGNVDPDPG</sequence>
<protein>
    <submittedName>
        <fullName evidence="1">Uncharacterized protein</fullName>
    </submittedName>
</protein>
<comment type="caution">
    <text evidence="1">The sequence shown here is derived from an EMBL/GenBank/DDBJ whole genome shotgun (WGS) entry which is preliminary data.</text>
</comment>
<dbReference type="Proteomes" id="UP001055072">
    <property type="component" value="Unassembled WGS sequence"/>
</dbReference>
<feature type="non-terminal residue" evidence="1">
    <location>
        <position position="107"/>
    </location>
</feature>
<dbReference type="EMBL" id="MU274904">
    <property type="protein sequence ID" value="KAI0091906.1"/>
    <property type="molecule type" value="Genomic_DNA"/>
</dbReference>
<keyword evidence="2" id="KW-1185">Reference proteome</keyword>
<organism evidence="1 2">
    <name type="scientific">Irpex rosettiformis</name>
    <dbReference type="NCBI Taxonomy" id="378272"/>
    <lineage>
        <taxon>Eukaryota</taxon>
        <taxon>Fungi</taxon>
        <taxon>Dikarya</taxon>
        <taxon>Basidiomycota</taxon>
        <taxon>Agaricomycotina</taxon>
        <taxon>Agaricomycetes</taxon>
        <taxon>Polyporales</taxon>
        <taxon>Irpicaceae</taxon>
        <taxon>Irpex</taxon>
    </lineage>
</organism>
<accession>A0ACB8UCD9</accession>
<name>A0ACB8UCD9_9APHY</name>
<proteinExistence type="predicted"/>
<evidence type="ECO:0000313" key="1">
    <source>
        <dbReference type="EMBL" id="KAI0091906.1"/>
    </source>
</evidence>
<reference evidence="1" key="1">
    <citation type="journal article" date="2021" name="Environ. Microbiol.">
        <title>Gene family expansions and transcriptome signatures uncover fungal adaptations to wood decay.</title>
        <authorList>
            <person name="Hage H."/>
            <person name="Miyauchi S."/>
            <person name="Viragh M."/>
            <person name="Drula E."/>
            <person name="Min B."/>
            <person name="Chaduli D."/>
            <person name="Navarro D."/>
            <person name="Favel A."/>
            <person name="Norest M."/>
            <person name="Lesage-Meessen L."/>
            <person name="Balint B."/>
            <person name="Merenyi Z."/>
            <person name="de Eugenio L."/>
            <person name="Morin E."/>
            <person name="Martinez A.T."/>
            <person name="Baldrian P."/>
            <person name="Stursova M."/>
            <person name="Martinez M.J."/>
            <person name="Novotny C."/>
            <person name="Magnuson J.K."/>
            <person name="Spatafora J.W."/>
            <person name="Maurice S."/>
            <person name="Pangilinan J."/>
            <person name="Andreopoulos W."/>
            <person name="LaButti K."/>
            <person name="Hundley H."/>
            <person name="Na H."/>
            <person name="Kuo A."/>
            <person name="Barry K."/>
            <person name="Lipzen A."/>
            <person name="Henrissat B."/>
            <person name="Riley R."/>
            <person name="Ahrendt S."/>
            <person name="Nagy L.G."/>
            <person name="Grigoriev I.V."/>
            <person name="Martin F."/>
            <person name="Rosso M.N."/>
        </authorList>
    </citation>
    <scope>NUCLEOTIDE SEQUENCE</scope>
    <source>
        <strain evidence="1">CBS 384.51</strain>
    </source>
</reference>
<feature type="non-terminal residue" evidence="1">
    <location>
        <position position="1"/>
    </location>
</feature>